<sequence>MKLNIPKEWYEILLKISKDKKINLSALLIQIYNSSECLNLSYIEPSSYKSINIQCECKDLIKHLKYYLFCLHE</sequence>
<accession>A0AAT9GPD3</accession>
<dbReference type="EMBL" id="AP031322">
    <property type="protein sequence ID" value="BFH72747.1"/>
    <property type="molecule type" value="Genomic_DNA"/>
</dbReference>
<dbReference type="KEGG" id="sjv:SJAV_06910"/>
<protein>
    <submittedName>
        <fullName evidence="1">Uncharacterized protein</fullName>
    </submittedName>
</protein>
<proteinExistence type="predicted"/>
<organism evidence="1">
    <name type="scientific">Sulfurisphaera javensis</name>
    <dbReference type="NCBI Taxonomy" id="2049879"/>
    <lineage>
        <taxon>Archaea</taxon>
        <taxon>Thermoproteota</taxon>
        <taxon>Thermoprotei</taxon>
        <taxon>Sulfolobales</taxon>
        <taxon>Sulfolobaceae</taxon>
        <taxon>Sulfurisphaera</taxon>
    </lineage>
</organism>
<gene>
    <name evidence="1" type="ORF">SJAV_06910</name>
</gene>
<reference evidence="1" key="1">
    <citation type="submission" date="2024-03" db="EMBL/GenBank/DDBJ databases">
        <title>Complete genome sequence of Sulfurisphaera javensis strain KD-1.</title>
        <authorList>
            <person name="Sakai H."/>
            <person name="Nur N."/>
            <person name="Suwanto A."/>
            <person name="Kurosawa N."/>
        </authorList>
    </citation>
    <scope>NUCLEOTIDE SEQUENCE</scope>
    <source>
        <strain evidence="1">KD-1</strain>
    </source>
</reference>
<name>A0AAT9GPD3_9CREN</name>
<evidence type="ECO:0000313" key="1">
    <source>
        <dbReference type="EMBL" id="BFH72747.1"/>
    </source>
</evidence>
<dbReference type="AlphaFoldDB" id="A0AAT9GPD3"/>